<dbReference type="AlphaFoldDB" id="A0AAV7IYJ3"/>
<keyword evidence="2" id="KW-1185">Reference proteome</keyword>
<dbReference type="Proteomes" id="UP000826195">
    <property type="component" value="Unassembled WGS sequence"/>
</dbReference>
<sequence length="123" mass="14060">MRAVASPAEASPAVEGDLREDENMYKGQIAPILEKLRLDSAKLSNFRFMGSSPRRTFTPRRFKGRYLRMARARGGSASAVRVTGSSIRYTHNIPWHLRRSLITIWHPRVWGELSPRALRLTLK</sequence>
<comment type="caution">
    <text evidence="1">The sequence shown here is derived from an EMBL/GenBank/DDBJ whole genome shotgun (WGS) entry which is preliminary data.</text>
</comment>
<accession>A0AAV7IYJ3</accession>
<dbReference type="EMBL" id="JAHXZJ010000374">
    <property type="protein sequence ID" value="KAH0561768.1"/>
    <property type="molecule type" value="Genomic_DNA"/>
</dbReference>
<evidence type="ECO:0000313" key="1">
    <source>
        <dbReference type="EMBL" id="KAH0561768.1"/>
    </source>
</evidence>
<evidence type="ECO:0000313" key="2">
    <source>
        <dbReference type="Proteomes" id="UP000826195"/>
    </source>
</evidence>
<protein>
    <submittedName>
        <fullName evidence="1">Uncharacterized protein</fullName>
    </submittedName>
</protein>
<organism evidence="1 2">
    <name type="scientific">Cotesia glomerata</name>
    <name type="common">Lepidopteran parasitic wasp</name>
    <name type="synonym">Apanteles glomeratus</name>
    <dbReference type="NCBI Taxonomy" id="32391"/>
    <lineage>
        <taxon>Eukaryota</taxon>
        <taxon>Metazoa</taxon>
        <taxon>Ecdysozoa</taxon>
        <taxon>Arthropoda</taxon>
        <taxon>Hexapoda</taxon>
        <taxon>Insecta</taxon>
        <taxon>Pterygota</taxon>
        <taxon>Neoptera</taxon>
        <taxon>Endopterygota</taxon>
        <taxon>Hymenoptera</taxon>
        <taxon>Apocrita</taxon>
        <taxon>Ichneumonoidea</taxon>
        <taxon>Braconidae</taxon>
        <taxon>Microgastrinae</taxon>
        <taxon>Cotesia</taxon>
    </lineage>
</organism>
<gene>
    <name evidence="1" type="ORF">KQX54_019343</name>
</gene>
<name>A0AAV7IYJ3_COTGL</name>
<reference evidence="1 2" key="1">
    <citation type="journal article" date="2021" name="J. Hered.">
        <title>A chromosome-level genome assembly of the parasitoid wasp, Cotesia glomerata (Hymenoptera: Braconidae).</title>
        <authorList>
            <person name="Pinto B.J."/>
            <person name="Weis J.J."/>
            <person name="Gamble T."/>
            <person name="Ode P.J."/>
            <person name="Paul R."/>
            <person name="Zaspel J.M."/>
        </authorList>
    </citation>
    <scope>NUCLEOTIDE SEQUENCE [LARGE SCALE GENOMIC DNA]</scope>
    <source>
        <strain evidence="1">CgM1</strain>
    </source>
</reference>
<proteinExistence type="predicted"/>